<sequence length="152" mass="17329">MNKKWIYLLCIVVLISFIFYKQYFGKDNLIKPPQISVKSSFGEVKPVLGPYSWEYRSLLGGKKYVQASSPIPPELVKDRNPLIVKSGGELEIITIYKPARLSVSIWQNNNKMSPKLNGNKIVAPKEKGKYVYSVSIKWKQGIANYAFLVEVK</sequence>
<comment type="caution">
    <text evidence="2">The sequence shown here is derived from an EMBL/GenBank/DDBJ whole genome shotgun (WGS) entry which is preliminary data.</text>
</comment>
<name>A0A419T790_9FIRM</name>
<accession>A0A419T790</accession>
<dbReference type="Proteomes" id="UP000284177">
    <property type="component" value="Unassembled WGS sequence"/>
</dbReference>
<dbReference type="RefSeq" id="WP_120167775.1">
    <property type="nucleotide sequence ID" value="NZ_MCIB01000006.1"/>
</dbReference>
<evidence type="ECO:0000256" key="1">
    <source>
        <dbReference type="SAM" id="Phobius"/>
    </source>
</evidence>
<gene>
    <name evidence="2" type="ORF">BET03_09255</name>
</gene>
<organism evidence="2 3">
    <name type="scientific">Thermohalobacter berrensis</name>
    <dbReference type="NCBI Taxonomy" id="99594"/>
    <lineage>
        <taxon>Bacteria</taxon>
        <taxon>Bacillati</taxon>
        <taxon>Bacillota</taxon>
        <taxon>Tissierellia</taxon>
        <taxon>Tissierellales</taxon>
        <taxon>Thermohalobacteraceae</taxon>
        <taxon>Thermohalobacter</taxon>
    </lineage>
</organism>
<keyword evidence="3" id="KW-1185">Reference proteome</keyword>
<keyword evidence="1" id="KW-0812">Transmembrane</keyword>
<dbReference type="EMBL" id="MCIB01000006">
    <property type="protein sequence ID" value="RKD33430.1"/>
    <property type="molecule type" value="Genomic_DNA"/>
</dbReference>
<dbReference type="AlphaFoldDB" id="A0A419T790"/>
<reference evidence="2 3" key="1">
    <citation type="submission" date="2016-08" db="EMBL/GenBank/DDBJ databases">
        <title>Novel Firmicutes and Novel Genomes.</title>
        <authorList>
            <person name="Poppleton D.I."/>
            <person name="Gribaldo S."/>
        </authorList>
    </citation>
    <scope>NUCLEOTIDE SEQUENCE [LARGE SCALE GENOMIC DNA]</scope>
    <source>
        <strain evidence="2 3">CTT3</strain>
    </source>
</reference>
<evidence type="ECO:0000313" key="3">
    <source>
        <dbReference type="Proteomes" id="UP000284177"/>
    </source>
</evidence>
<keyword evidence="1" id="KW-1133">Transmembrane helix</keyword>
<dbReference type="OrthoDB" id="1797983at2"/>
<evidence type="ECO:0000313" key="2">
    <source>
        <dbReference type="EMBL" id="RKD33430.1"/>
    </source>
</evidence>
<protein>
    <submittedName>
        <fullName evidence="2">Uncharacterized protein</fullName>
    </submittedName>
</protein>
<proteinExistence type="predicted"/>
<keyword evidence="1" id="KW-0472">Membrane</keyword>
<feature type="transmembrane region" description="Helical" evidence="1">
    <location>
        <begin position="6"/>
        <end position="24"/>
    </location>
</feature>